<dbReference type="GO" id="GO:0004596">
    <property type="term" value="F:protein-N-terminal amino-acid acetyltransferase activity"/>
    <property type="evidence" value="ECO:0007669"/>
    <property type="project" value="InterPro"/>
</dbReference>
<feature type="compositionally biased region" description="Low complexity" evidence="4">
    <location>
        <begin position="157"/>
        <end position="188"/>
    </location>
</feature>
<organism evidence="6 7">
    <name type="scientific">Chlorella sorokiniana</name>
    <name type="common">Freshwater green alga</name>
    <dbReference type="NCBI Taxonomy" id="3076"/>
    <lineage>
        <taxon>Eukaryota</taxon>
        <taxon>Viridiplantae</taxon>
        <taxon>Chlorophyta</taxon>
        <taxon>core chlorophytes</taxon>
        <taxon>Trebouxiophyceae</taxon>
        <taxon>Chlorellales</taxon>
        <taxon>Chlorellaceae</taxon>
        <taxon>Chlorella clade</taxon>
        <taxon>Chlorella</taxon>
    </lineage>
</organism>
<protein>
    <submittedName>
        <fullName evidence="6">N-terminal acetyltransferase complex C component MAK3</fullName>
    </submittedName>
</protein>
<dbReference type="PANTHER" id="PTHR45896:SF1">
    <property type="entry name" value="N-ALPHA-ACETYLTRANSFERASE 30"/>
    <property type="match status" value="1"/>
</dbReference>
<comment type="caution">
    <text evidence="6">The sequence shown here is derived from an EMBL/GenBank/DDBJ whole genome shotgun (WGS) entry which is preliminary data.</text>
</comment>
<feature type="domain" description="N-acetyltransferase" evidence="5">
    <location>
        <begin position="1"/>
        <end position="135"/>
    </location>
</feature>
<dbReference type="InterPro" id="IPR016181">
    <property type="entry name" value="Acyl_CoA_acyltransferase"/>
</dbReference>
<dbReference type="GO" id="GO:0031417">
    <property type="term" value="C:NatC complex"/>
    <property type="evidence" value="ECO:0007669"/>
    <property type="project" value="TreeGrafter"/>
</dbReference>
<dbReference type="CDD" id="cd04301">
    <property type="entry name" value="NAT_SF"/>
    <property type="match status" value="1"/>
</dbReference>
<keyword evidence="1" id="KW-0808">Transferase</keyword>
<dbReference type="Gene3D" id="3.40.630.30">
    <property type="match status" value="1"/>
</dbReference>
<dbReference type="STRING" id="3076.A0A2P6U0Q1"/>
<keyword evidence="2" id="KW-0012">Acyltransferase</keyword>
<evidence type="ECO:0000256" key="2">
    <source>
        <dbReference type="ARBA" id="ARBA00023315"/>
    </source>
</evidence>
<comment type="similarity">
    <text evidence="3">Belongs to the acetyltransferase family. MAK3 subfamily.</text>
</comment>
<evidence type="ECO:0000313" key="6">
    <source>
        <dbReference type="EMBL" id="PRW59895.1"/>
    </source>
</evidence>
<evidence type="ECO:0000313" key="7">
    <source>
        <dbReference type="Proteomes" id="UP000239899"/>
    </source>
</evidence>
<dbReference type="Pfam" id="PF00583">
    <property type="entry name" value="Acetyltransf_1"/>
    <property type="match status" value="1"/>
</dbReference>
<reference evidence="6 7" key="1">
    <citation type="journal article" date="2018" name="Plant J.">
        <title>Genome sequences of Chlorella sorokiniana UTEX 1602 and Micractinium conductrix SAG 241.80: implications to maltose excretion by a green alga.</title>
        <authorList>
            <person name="Arriola M.B."/>
            <person name="Velmurugan N."/>
            <person name="Zhang Y."/>
            <person name="Plunkett M.H."/>
            <person name="Hondzo H."/>
            <person name="Barney B.M."/>
        </authorList>
    </citation>
    <scope>NUCLEOTIDE SEQUENCE [LARGE SCALE GENOMIC DNA]</scope>
    <source>
        <strain evidence="7">UTEX 1602</strain>
    </source>
</reference>
<name>A0A2P6U0Q1_CHLSO</name>
<accession>A0A2P6U0Q1</accession>
<dbReference type="SUPFAM" id="SSF55729">
    <property type="entry name" value="Acyl-CoA N-acyltransferases (Nat)"/>
    <property type="match status" value="1"/>
</dbReference>
<dbReference type="InterPro" id="IPR000182">
    <property type="entry name" value="GNAT_dom"/>
</dbReference>
<evidence type="ECO:0000256" key="1">
    <source>
        <dbReference type="ARBA" id="ARBA00022679"/>
    </source>
</evidence>
<sequence length="212" mass="23828">MRLIDNELSEPYSIFTYRYFLHSWPHLCFLVFKGDHCFGTVVAKMDVHRGKALRGYIAMLTVEKPYRYLGVGSELVQRAIAAMVAGGCEEVALEAEVCNAGALRLYQKLGFIRDKRLHRYYLSGSDAYRLKLLLPGGTARRRAELEAAQELEALGLGEEQAQQAQQSQQQQQGQQQQGQQQQQPGEAAEQQEAEEALVHMQQHGAHDHQAAS</sequence>
<dbReference type="Proteomes" id="UP000239899">
    <property type="component" value="Unassembled WGS sequence"/>
</dbReference>
<evidence type="ECO:0000256" key="3">
    <source>
        <dbReference type="ARBA" id="ARBA00024025"/>
    </source>
</evidence>
<feature type="region of interest" description="Disordered" evidence="4">
    <location>
        <begin position="157"/>
        <end position="212"/>
    </location>
</feature>
<keyword evidence="7" id="KW-1185">Reference proteome</keyword>
<proteinExistence type="inferred from homology"/>
<gene>
    <name evidence="6" type="ORF">C2E21_1374</name>
</gene>
<dbReference type="AlphaFoldDB" id="A0A2P6U0Q1"/>
<dbReference type="InterPro" id="IPR044542">
    <property type="entry name" value="NAA30-like"/>
</dbReference>
<dbReference type="PROSITE" id="PS51186">
    <property type="entry name" value="GNAT"/>
    <property type="match status" value="1"/>
</dbReference>
<evidence type="ECO:0000259" key="5">
    <source>
        <dbReference type="PROSITE" id="PS51186"/>
    </source>
</evidence>
<evidence type="ECO:0000256" key="4">
    <source>
        <dbReference type="SAM" id="MobiDB-lite"/>
    </source>
</evidence>
<dbReference type="OrthoDB" id="249099at2759"/>
<dbReference type="EMBL" id="LHPG02000003">
    <property type="protein sequence ID" value="PRW59895.1"/>
    <property type="molecule type" value="Genomic_DNA"/>
</dbReference>
<dbReference type="PANTHER" id="PTHR45896">
    <property type="entry name" value="N-ALPHA-ACETYLTRANSFERASE 30"/>
    <property type="match status" value="1"/>
</dbReference>